<gene>
    <name evidence="2" type="ORF">KGB56_20850</name>
</gene>
<name>A0ABX8AKV7_9HYPH</name>
<evidence type="ECO:0008006" key="4">
    <source>
        <dbReference type="Google" id="ProtNLM"/>
    </source>
</evidence>
<dbReference type="EMBL" id="CP074126">
    <property type="protein sequence ID" value="QUS55713.1"/>
    <property type="molecule type" value="Genomic_DNA"/>
</dbReference>
<sequence>MFNPADNLKSGDKARLFPVLSENSKEGRALSILLSCLQNIPEFGQAMLADLGIRIGARTKIETYTEVVFSDGKSESKLRPDGLIVVKTGSRIWTALVEAKIGNADLDSSQIESYIDIAKANKIDAVITISNQFAPLPSHHPLTVSAATRKKAELYHWSWMYVLTEASLLLQGDMIEDLERRIIINEFVRFLTHTSAGIKSFTQMPASWTTIVSAIQAGGAISQNSEDAKEVIGAWHQEARDLSLILSRQLGRDVNIKTTRAHAIDHQARIKSDLQKLSVETRLETTLSVPNAAAPVEICADLQTKSISVYMRLKAPEDKKSTKARTNWLLRQLQSAEPANLHIRHFWPGRGPFAQHSLSDLRQDPSLAFTEKPNAVASSFEVVMVCDLGGKFSQRKNFISELERIVPEFYEQAGQNLKAWQPPAPRLKENKTEADNVSPQALAEAANSAEFETTE</sequence>
<evidence type="ECO:0000313" key="3">
    <source>
        <dbReference type="Proteomes" id="UP000680706"/>
    </source>
</evidence>
<feature type="region of interest" description="Disordered" evidence="1">
    <location>
        <begin position="420"/>
        <end position="455"/>
    </location>
</feature>
<dbReference type="RefSeq" id="WP_075698301.1">
    <property type="nucleotide sequence ID" value="NZ_CP074126.1"/>
</dbReference>
<organism evidence="2 3">
    <name type="scientific">Pseudovibrio brasiliensis</name>
    <dbReference type="NCBI Taxonomy" id="1898042"/>
    <lineage>
        <taxon>Bacteria</taxon>
        <taxon>Pseudomonadati</taxon>
        <taxon>Pseudomonadota</taxon>
        <taxon>Alphaproteobacteria</taxon>
        <taxon>Hyphomicrobiales</taxon>
        <taxon>Stappiaceae</taxon>
        <taxon>Pseudovibrio</taxon>
    </lineage>
</organism>
<proteinExistence type="predicted"/>
<reference evidence="2 3" key="1">
    <citation type="journal article" date="2021" name="Angew. Chem. Int. Ed. Engl.">
        <title>A novel family of nonribosomal peptides modulate collective behavior in Pseudovibrio bacteria isolated from marine sponges.</title>
        <authorList>
            <person name="Ioca L.P."/>
            <person name="Dai Y."/>
            <person name="Kunakom S."/>
            <person name="Diaz-Espinosa J."/>
            <person name="Krunic A."/>
            <person name="Crnkovic C.M."/>
            <person name="Orjala J."/>
            <person name="Sanchez L.M."/>
            <person name="Ferreira A.G."/>
            <person name="Berlinck R.G.S."/>
            <person name="Eustaquio A.S."/>
        </authorList>
    </citation>
    <scope>NUCLEOTIDE SEQUENCE [LARGE SCALE GENOMIC DNA]</scope>
    <source>
        <strain evidence="2 3">Ab134</strain>
    </source>
</reference>
<dbReference type="Proteomes" id="UP000680706">
    <property type="component" value="Chromosome"/>
</dbReference>
<accession>A0ABX8AKV7</accession>
<evidence type="ECO:0000313" key="2">
    <source>
        <dbReference type="EMBL" id="QUS55713.1"/>
    </source>
</evidence>
<evidence type="ECO:0000256" key="1">
    <source>
        <dbReference type="SAM" id="MobiDB-lite"/>
    </source>
</evidence>
<keyword evidence="3" id="KW-1185">Reference proteome</keyword>
<protein>
    <recommendedName>
        <fullName evidence="4">Stress response protein</fullName>
    </recommendedName>
</protein>